<evidence type="ECO:0000256" key="4">
    <source>
        <dbReference type="ARBA" id="ARBA00022692"/>
    </source>
</evidence>
<dbReference type="STRING" id="1123350.SAMN02744040_01718"/>
<dbReference type="RefSeq" id="WP_072725560.1">
    <property type="nucleotide sequence ID" value="NZ_FQXH01000019.1"/>
</dbReference>
<sequence length="331" mass="36100">MLKWFNGILQFKWLDNLVKLLVENVFGVSMASRLGSSIHFFIYDTIKIIILLGIMIFAISYIRSYFPPEKTKKKLEKFSGITGNIMASLLGIVTPFCSCSSVPLFIGFVEAGIPLGVTFSFLITSPIVNEAAFAILLASFGWKIAITYVLTGVVVGVFGGILIGSLKLEKEVEEYVYEIKMGESEIEELTRKQRIDFAIQNVKDIIKRIWIYLIIGIGIGALIHGWAPAPLLAKYAGPQNPLAVIVAVVFAIPLYSNALGTIPIAEALILKGVGIGTALSFMMATTALSLPEMILLRKVIKPKLIAIFVGITGVAIVLVGYMFNAIAHLLI</sequence>
<keyword evidence="9" id="KW-1185">Reference proteome</keyword>
<evidence type="ECO:0000256" key="1">
    <source>
        <dbReference type="ARBA" id="ARBA00004651"/>
    </source>
</evidence>
<dbReference type="PANTHER" id="PTHR42775:SF1">
    <property type="entry name" value="PERMEASE RV2963-RELATED"/>
    <property type="match status" value="1"/>
</dbReference>
<proteinExistence type="inferred from homology"/>
<evidence type="ECO:0000256" key="6">
    <source>
        <dbReference type="ARBA" id="ARBA00023136"/>
    </source>
</evidence>
<dbReference type="Pfam" id="PF03773">
    <property type="entry name" value="ArsP_1"/>
    <property type="match status" value="1"/>
</dbReference>
<feature type="transmembrane region" description="Helical" evidence="7">
    <location>
        <begin position="241"/>
        <end position="262"/>
    </location>
</feature>
<protein>
    <recommendedName>
        <fullName evidence="10">Permease</fullName>
    </recommendedName>
</protein>
<keyword evidence="6 7" id="KW-0472">Membrane</keyword>
<dbReference type="Proteomes" id="UP000242520">
    <property type="component" value="Unassembled WGS sequence"/>
</dbReference>
<reference evidence="9" key="1">
    <citation type="submission" date="2016-11" db="EMBL/GenBank/DDBJ databases">
        <authorList>
            <person name="Varghese N."/>
            <person name="Submissions S."/>
        </authorList>
    </citation>
    <scope>NUCLEOTIDE SEQUENCE [LARGE SCALE GENOMIC DNA]</scope>
    <source>
        <strain evidence="9">DSM 15285</strain>
    </source>
</reference>
<dbReference type="AlphaFoldDB" id="A0A1M5SCQ3"/>
<organism evidence="8 9">
    <name type="scientific">Tepidibacter thalassicus DSM 15285</name>
    <dbReference type="NCBI Taxonomy" id="1123350"/>
    <lineage>
        <taxon>Bacteria</taxon>
        <taxon>Bacillati</taxon>
        <taxon>Bacillota</taxon>
        <taxon>Clostridia</taxon>
        <taxon>Peptostreptococcales</taxon>
        <taxon>Peptostreptococcaceae</taxon>
        <taxon>Tepidibacter</taxon>
    </lineage>
</organism>
<keyword evidence="5 7" id="KW-1133">Transmembrane helix</keyword>
<feature type="transmembrane region" description="Helical" evidence="7">
    <location>
        <begin position="48"/>
        <end position="66"/>
    </location>
</feature>
<keyword evidence="4 7" id="KW-0812">Transmembrane</keyword>
<feature type="transmembrane region" description="Helical" evidence="7">
    <location>
        <begin position="87"/>
        <end position="109"/>
    </location>
</feature>
<dbReference type="InterPro" id="IPR053166">
    <property type="entry name" value="UPF0718_permease"/>
</dbReference>
<comment type="similarity">
    <text evidence="2">Belongs to the UPF0718 family.</text>
</comment>
<feature type="transmembrane region" description="Helical" evidence="7">
    <location>
        <begin position="209"/>
        <end position="229"/>
    </location>
</feature>
<evidence type="ECO:0000256" key="2">
    <source>
        <dbReference type="ARBA" id="ARBA00006386"/>
    </source>
</evidence>
<feature type="transmembrane region" description="Helical" evidence="7">
    <location>
        <begin position="115"/>
        <end position="138"/>
    </location>
</feature>
<feature type="transmembrane region" description="Helical" evidence="7">
    <location>
        <begin position="145"/>
        <end position="166"/>
    </location>
</feature>
<dbReference type="OrthoDB" id="9777774at2"/>
<evidence type="ECO:0000313" key="8">
    <source>
        <dbReference type="EMBL" id="SHH36402.1"/>
    </source>
</evidence>
<feature type="transmembrane region" description="Helical" evidence="7">
    <location>
        <begin position="268"/>
        <end position="290"/>
    </location>
</feature>
<comment type="subcellular location">
    <subcellularLocation>
        <location evidence="1">Cell membrane</location>
        <topology evidence="1">Multi-pass membrane protein</topology>
    </subcellularLocation>
</comment>
<evidence type="ECO:0000256" key="7">
    <source>
        <dbReference type="SAM" id="Phobius"/>
    </source>
</evidence>
<name>A0A1M5SCQ3_9FIRM</name>
<dbReference type="PANTHER" id="PTHR42775">
    <property type="entry name" value="PERMEASE RV2963-RELATED"/>
    <property type="match status" value="1"/>
</dbReference>
<dbReference type="InterPro" id="IPR005524">
    <property type="entry name" value="DUF318"/>
</dbReference>
<evidence type="ECO:0000256" key="3">
    <source>
        <dbReference type="ARBA" id="ARBA00022475"/>
    </source>
</evidence>
<evidence type="ECO:0000313" key="9">
    <source>
        <dbReference type="Proteomes" id="UP000242520"/>
    </source>
</evidence>
<dbReference type="EMBL" id="FQXH01000019">
    <property type="protein sequence ID" value="SHH36402.1"/>
    <property type="molecule type" value="Genomic_DNA"/>
</dbReference>
<dbReference type="GO" id="GO:0005886">
    <property type="term" value="C:plasma membrane"/>
    <property type="evidence" value="ECO:0007669"/>
    <property type="project" value="UniProtKB-SubCell"/>
</dbReference>
<evidence type="ECO:0000256" key="5">
    <source>
        <dbReference type="ARBA" id="ARBA00022989"/>
    </source>
</evidence>
<accession>A0A1M5SCQ3</accession>
<keyword evidence="3" id="KW-1003">Cell membrane</keyword>
<feature type="transmembrane region" description="Helical" evidence="7">
    <location>
        <begin position="302"/>
        <end position="323"/>
    </location>
</feature>
<evidence type="ECO:0008006" key="10">
    <source>
        <dbReference type="Google" id="ProtNLM"/>
    </source>
</evidence>
<gene>
    <name evidence="8" type="ORF">SAMN02744040_01718</name>
</gene>